<dbReference type="InterPro" id="IPR036412">
    <property type="entry name" value="HAD-like_sf"/>
</dbReference>
<feature type="transmembrane region" description="Helical" evidence="25">
    <location>
        <begin position="439"/>
        <end position="466"/>
    </location>
</feature>
<dbReference type="InterPro" id="IPR008250">
    <property type="entry name" value="ATPase_P-typ_transduc_dom_A_sf"/>
</dbReference>
<comment type="catalytic activity">
    <reaction evidence="19">
        <text>spermine(out) + ATP + H2O = spermine(in) + ADP + phosphate + H(+)</text>
        <dbReference type="Rhea" id="RHEA:63368"/>
        <dbReference type="ChEBI" id="CHEBI:15377"/>
        <dbReference type="ChEBI" id="CHEBI:15378"/>
        <dbReference type="ChEBI" id="CHEBI:30616"/>
        <dbReference type="ChEBI" id="CHEBI:43474"/>
        <dbReference type="ChEBI" id="CHEBI:45725"/>
        <dbReference type="ChEBI" id="CHEBI:456216"/>
    </reaction>
</comment>
<dbReference type="GO" id="GO:0005524">
    <property type="term" value="F:ATP binding"/>
    <property type="evidence" value="ECO:0007669"/>
    <property type="project" value="UniProtKB-KW"/>
</dbReference>
<evidence type="ECO:0000256" key="4">
    <source>
        <dbReference type="ARBA" id="ARBA00006000"/>
    </source>
</evidence>
<dbReference type="FunFam" id="1.20.1110.10:FF:000023">
    <property type="entry name" value="Cation-transporting ATPase"/>
    <property type="match status" value="1"/>
</dbReference>
<dbReference type="Pfam" id="PF00122">
    <property type="entry name" value="E1-E2_ATPase"/>
    <property type="match status" value="1"/>
</dbReference>
<dbReference type="InterPro" id="IPR023298">
    <property type="entry name" value="ATPase_P-typ_TM_dom_sf"/>
</dbReference>
<sequence>FADSSRLLGARRPGYGTLQPDTDPACMVVIPSLQEVMGYQRRTWQVLLCHVGSVLSAGLLLLLFHWKPSLEVQAKCKPCALGQADWVIIRDRFGQCFTTKVLTEPLGEAGLEQHPRAQQDRRSSIAVGVPDEEESHDTVRLHKDEKNVLRYYLFQGMRYVWLERRQAFCRVRSLELSYWAGRGSPTPRNLEIPYWAGGRNSPCSQTWVFSLLQVLNPFYIFQVLSMVLWVCDAYYYYAACIFLISTFSLGLSLYETRKQSTTLRNMAKMSVGVQVRRPGGEELVVSSAELVPGDCIRLPAAGALLPCDAALLTGECMVNESLLTGESVPVMKTPLPAGGQAAGAVYCPEEHRRHTLFCGTQLIQAKAYVGGEVLAVVTRTGFCTAKGDLISSILYPKPVSFKFYKDAVKFVLFLAILALIGTLYSILILVRNQVPVGQIIIRALDLVTVIVPPALPAAMTVGTIYAQNRLKKQGIFCISPPRINLCGKIRLVCFDKTGTLTQEGLDVWGVVPLEQQRFLPIVHEPRCLPAGALLYALATCHTVSPLRGQLIGDPVDLKMLESTGWRLEMMEEEEEGELPALQQFEMKVLAVVKPPPEEEQPWDRRHQAPVGILRRFPFSSSLQRMSVLVKLPGEASAHAYVKGAPEMVASLCRKETVPPDFSQMLRHYTTDGFRVLALACKALGTVATFEEALQLPRDSVESGLDFLGFLVMKNVLKPESAPVIQLLRSANIRPIMVTGDNMLTAMNVARGCRMVEPREGVIFVTASPPGRDKPATLKFVLAEHCQGEEQPEDSSSLPTQHCHLALNGKSFQVVCEHFAHLLPRILLRATVFARMLPEQKTQLVCSLQELNYCVGMCGDGANDCGALRAADVGISLSEAEASVASPFTSRVATIECVPRVIREGRCSLVTSFGVFKYMALYSLVQFVSVLLLYTINTNLSDFQFLFFDLVITTTVAVLMGRTGPAPALGVQRPQGALISGLVLGSLLLQTALLITVQVLSYFITVSQSWYVPLNSTVTAPQNLPNYENTVLFCITGFQYLILAVAMSKGYPFREPLYTNVLFLLVLILLFALMIWLTLYPLGFPKSLLKLQSIEDFHFKLLLLGIAALNFFAAFVLETALDHGLLSCFRRLRQKKASKKLFKRLEKELSQQQPAWPPLDQPLFATP</sequence>
<dbReference type="Gene3D" id="2.70.150.10">
    <property type="entry name" value="Calcium-transporting ATPase, cytoplasmic transduction domain A"/>
    <property type="match status" value="1"/>
</dbReference>
<evidence type="ECO:0000256" key="15">
    <source>
        <dbReference type="ARBA" id="ARBA00023136"/>
    </source>
</evidence>
<dbReference type="InterPro" id="IPR059000">
    <property type="entry name" value="ATPase_P-type_domA"/>
</dbReference>
<evidence type="ECO:0000256" key="21">
    <source>
        <dbReference type="ARBA" id="ARBA00060400"/>
    </source>
</evidence>
<dbReference type="InterPro" id="IPR047821">
    <property type="entry name" value="P5B-type_ATPase"/>
</dbReference>
<keyword evidence="6" id="KW-0597">Phosphoprotein</keyword>
<keyword evidence="10" id="KW-0967">Endosome</keyword>
<evidence type="ECO:0000313" key="28">
    <source>
        <dbReference type="EMBL" id="NWW38504.1"/>
    </source>
</evidence>
<name>A0A7K6MQ15_PANBI</name>
<keyword evidence="8" id="KW-0479">Metal-binding</keyword>
<feature type="transmembrane region" description="Helical" evidence="25">
    <location>
        <begin position="981"/>
        <end position="1003"/>
    </location>
</feature>
<dbReference type="GO" id="GO:1900180">
    <property type="term" value="P:regulation of protein localization to nucleus"/>
    <property type="evidence" value="ECO:0007669"/>
    <property type="project" value="UniProtKB-ARBA"/>
</dbReference>
<evidence type="ECO:0000313" key="29">
    <source>
        <dbReference type="Proteomes" id="UP000545574"/>
    </source>
</evidence>
<evidence type="ECO:0000256" key="8">
    <source>
        <dbReference type="ARBA" id="ARBA00022723"/>
    </source>
</evidence>
<organism evidence="28 29">
    <name type="scientific">Panurus biarmicus</name>
    <name type="common">Bearded tit</name>
    <dbReference type="NCBI Taxonomy" id="181101"/>
    <lineage>
        <taxon>Eukaryota</taxon>
        <taxon>Metazoa</taxon>
        <taxon>Chordata</taxon>
        <taxon>Craniata</taxon>
        <taxon>Vertebrata</taxon>
        <taxon>Euteleostomi</taxon>
        <taxon>Archelosauria</taxon>
        <taxon>Archosauria</taxon>
        <taxon>Dinosauria</taxon>
        <taxon>Saurischia</taxon>
        <taxon>Theropoda</taxon>
        <taxon>Coelurosauria</taxon>
        <taxon>Aves</taxon>
        <taxon>Neognathae</taxon>
        <taxon>Neoaves</taxon>
        <taxon>Telluraves</taxon>
        <taxon>Australaves</taxon>
        <taxon>Passeriformes</taxon>
        <taxon>Sylvioidea</taxon>
        <taxon>Sylviidae</taxon>
        <taxon>Sylviidae incertae sedis</taxon>
        <taxon>Panurus</taxon>
    </lineage>
</organism>
<gene>
    <name evidence="28" type="primary">Atp13a2</name>
    <name evidence="28" type="ORF">PANBIA_R08473</name>
</gene>
<dbReference type="Gene3D" id="3.40.1110.10">
    <property type="entry name" value="Calcium-transporting ATPase, cytoplasmic domain N"/>
    <property type="match status" value="1"/>
</dbReference>
<evidence type="ECO:0000256" key="12">
    <source>
        <dbReference type="ARBA" id="ARBA00022842"/>
    </source>
</evidence>
<dbReference type="InterPro" id="IPR023214">
    <property type="entry name" value="HAD_sf"/>
</dbReference>
<dbReference type="PANTHER" id="PTHR45630">
    <property type="entry name" value="CATION-TRANSPORTING ATPASE-RELATED"/>
    <property type="match status" value="1"/>
</dbReference>
<dbReference type="PRINTS" id="PR00119">
    <property type="entry name" value="CATATPASE"/>
</dbReference>
<dbReference type="InterPro" id="IPR001757">
    <property type="entry name" value="P_typ_ATPase"/>
</dbReference>
<dbReference type="SUPFAM" id="SSF81665">
    <property type="entry name" value="Calcium ATPase, transmembrane domain M"/>
    <property type="match status" value="1"/>
</dbReference>
<dbReference type="AlphaFoldDB" id="A0A7K6MQ15"/>
<dbReference type="GO" id="GO:0032585">
    <property type="term" value="C:multivesicular body membrane"/>
    <property type="evidence" value="ECO:0007669"/>
    <property type="project" value="UniProtKB-SubCell"/>
</dbReference>
<dbReference type="Gene3D" id="3.40.50.1000">
    <property type="entry name" value="HAD superfamily/HAD-like"/>
    <property type="match status" value="1"/>
</dbReference>
<evidence type="ECO:0000256" key="16">
    <source>
        <dbReference type="ARBA" id="ARBA00023228"/>
    </source>
</evidence>
<comment type="similarity">
    <text evidence="4">Belongs to the cation transport ATPase (P-type) (TC 3.A.3) family. Type V subfamily.</text>
</comment>
<evidence type="ECO:0000256" key="18">
    <source>
        <dbReference type="ARBA" id="ARBA00050445"/>
    </source>
</evidence>
<dbReference type="FunFam" id="3.40.50.1000:FF:000045">
    <property type="entry name" value="Cation-transporting ATPase"/>
    <property type="match status" value="1"/>
</dbReference>
<comment type="catalytic activity">
    <reaction evidence="18">
        <text>spermidine(out) + ATP + H2O = spermidine(in) + ADP + phosphate + H(+)</text>
        <dbReference type="Rhea" id="RHEA:29999"/>
        <dbReference type="ChEBI" id="CHEBI:15377"/>
        <dbReference type="ChEBI" id="CHEBI:15378"/>
        <dbReference type="ChEBI" id="CHEBI:30616"/>
        <dbReference type="ChEBI" id="CHEBI:43474"/>
        <dbReference type="ChEBI" id="CHEBI:57834"/>
        <dbReference type="ChEBI" id="CHEBI:456216"/>
    </reaction>
</comment>
<comment type="function">
    <text evidence="20">ATPase which acts as a lysosomal polyamine exporter with high affinity for spermine. Also stimulates cellular uptake of polyamines and protects against polyamine toxicity. Plays a role in intracellular cation homeostasis and the maintenance of neuronal integrity. Contributes to cellular zinc homeostasis. Confers cellular protection against Mn(2+) and Zn(2+) toxicity and mitochondrial stress. Required for proper lysosomal and mitochondrial maintenance. Regulates the autophagy-lysosome pathway through the control of SYT11 expression at both transcriptional and post-translational levels. Facilitates recruitment of deacetylase HDAC6 to lysosomes to deacetylate CTTN, leading to actin polymerization, promotion of autophagosome-lysosome fusion and completion of autophagy. Promotes secretion of exosomes as well as secretion of SCNA via exosomes. Plays a role in lipid homeostasis.</text>
</comment>
<dbReference type="InterPro" id="IPR047819">
    <property type="entry name" value="P5A-ATPase_N"/>
</dbReference>
<evidence type="ECO:0000256" key="20">
    <source>
        <dbReference type="ARBA" id="ARBA00053898"/>
    </source>
</evidence>
<dbReference type="PANTHER" id="PTHR45630:SF2">
    <property type="entry name" value="POLYAMINE-TRANSPORTING ATPASE 13A2"/>
    <property type="match status" value="1"/>
</dbReference>
<dbReference type="GO" id="GO:0015662">
    <property type="term" value="F:P-type ion transporter activity"/>
    <property type="evidence" value="ECO:0007669"/>
    <property type="project" value="InterPro"/>
</dbReference>
<dbReference type="Proteomes" id="UP000545574">
    <property type="component" value="Unassembled WGS sequence"/>
</dbReference>
<dbReference type="InterPro" id="IPR006544">
    <property type="entry name" value="P-type_TPase_V"/>
</dbReference>
<keyword evidence="29" id="KW-1185">Reference proteome</keyword>
<evidence type="ECO:0000256" key="11">
    <source>
        <dbReference type="ARBA" id="ARBA00022840"/>
    </source>
</evidence>
<protein>
    <recommendedName>
        <fullName evidence="23">Polyamine-transporting ATPase 13A2</fullName>
    </recommendedName>
</protein>
<dbReference type="PROSITE" id="PS00154">
    <property type="entry name" value="ATPASE_E1_E2"/>
    <property type="match status" value="1"/>
</dbReference>
<feature type="domain" description="P5B-type ATPase N-terminal" evidence="27">
    <location>
        <begin position="35"/>
        <end position="161"/>
    </location>
</feature>
<feature type="transmembrane region" description="Helical" evidence="25">
    <location>
        <begin position="1098"/>
        <end position="1120"/>
    </location>
</feature>
<feature type="non-terminal residue" evidence="28">
    <location>
        <position position="1"/>
    </location>
</feature>
<feature type="transmembrane region" description="Helical" evidence="25">
    <location>
        <begin position="1056"/>
        <end position="1078"/>
    </location>
</feature>
<feature type="transmembrane region" description="Helical" evidence="25">
    <location>
        <begin position="234"/>
        <end position="254"/>
    </location>
</feature>
<evidence type="ECO:0000256" key="24">
    <source>
        <dbReference type="SAM" id="MobiDB-lite"/>
    </source>
</evidence>
<accession>A0A7K6MQ15</accession>
<keyword evidence="7 25" id="KW-0812">Transmembrane</keyword>
<dbReference type="FunFam" id="3.40.1110.10:FF:000026">
    <property type="entry name" value="Cation-transporting ATPase"/>
    <property type="match status" value="1"/>
</dbReference>
<dbReference type="GO" id="GO:1903543">
    <property type="term" value="P:positive regulation of exosomal secretion"/>
    <property type="evidence" value="ECO:0007669"/>
    <property type="project" value="UniProtKB-ARBA"/>
</dbReference>
<evidence type="ECO:0000256" key="1">
    <source>
        <dbReference type="ARBA" id="ARBA00004107"/>
    </source>
</evidence>
<dbReference type="GO" id="GO:0019829">
    <property type="term" value="F:ATPase-coupled monoatomic cation transmembrane transporter activity"/>
    <property type="evidence" value="ECO:0007669"/>
    <property type="project" value="InterPro"/>
</dbReference>
<dbReference type="Pfam" id="PF12409">
    <property type="entry name" value="P5-ATPase"/>
    <property type="match status" value="1"/>
</dbReference>
<feature type="domain" description="P-type ATPase A" evidence="26">
    <location>
        <begin position="273"/>
        <end position="392"/>
    </location>
</feature>
<dbReference type="EMBL" id="VZRT01002462">
    <property type="protein sequence ID" value="NWW38504.1"/>
    <property type="molecule type" value="Genomic_DNA"/>
</dbReference>
<feature type="transmembrane region" description="Helical" evidence="25">
    <location>
        <begin position="1023"/>
        <end position="1044"/>
    </location>
</feature>
<feature type="transmembrane region" description="Helical" evidence="25">
    <location>
        <begin position="917"/>
        <end position="936"/>
    </location>
</feature>
<dbReference type="FunFam" id="2.70.150.10:FF:000060">
    <property type="entry name" value="Cation-transporting ATPase"/>
    <property type="match status" value="1"/>
</dbReference>
<dbReference type="GO" id="GO:0010821">
    <property type="term" value="P:regulation of mitochondrion organization"/>
    <property type="evidence" value="ECO:0007669"/>
    <property type="project" value="UniProtKB-ARBA"/>
</dbReference>
<dbReference type="NCBIfam" id="TIGR01657">
    <property type="entry name" value="P-ATPase-V"/>
    <property type="match status" value="1"/>
</dbReference>
<dbReference type="GO" id="GO:0016887">
    <property type="term" value="F:ATP hydrolysis activity"/>
    <property type="evidence" value="ECO:0007669"/>
    <property type="project" value="InterPro"/>
</dbReference>
<evidence type="ECO:0000256" key="2">
    <source>
        <dbReference type="ARBA" id="ARBA00004155"/>
    </source>
</evidence>
<feature type="region of interest" description="Disordered" evidence="24">
    <location>
        <begin position="1147"/>
        <end position="1166"/>
    </location>
</feature>
<keyword evidence="9" id="KW-0547">Nucleotide-binding</keyword>
<dbReference type="Pfam" id="PF13246">
    <property type="entry name" value="Cation_ATPase"/>
    <property type="match status" value="1"/>
</dbReference>
<dbReference type="InterPro" id="IPR018303">
    <property type="entry name" value="ATPase_P-typ_P_site"/>
</dbReference>
<reference evidence="28 29" key="1">
    <citation type="submission" date="2019-09" db="EMBL/GenBank/DDBJ databases">
        <title>Bird 10,000 Genomes (B10K) Project - Family phase.</title>
        <authorList>
            <person name="Zhang G."/>
        </authorList>
    </citation>
    <scope>NUCLEOTIDE SEQUENCE [LARGE SCALE GENOMIC DNA]</scope>
    <source>
        <strain evidence="28">B10K-DU-030-18</strain>
    </source>
</reference>
<evidence type="ECO:0000256" key="25">
    <source>
        <dbReference type="SAM" id="Phobius"/>
    </source>
</evidence>
<dbReference type="InterPro" id="IPR044492">
    <property type="entry name" value="P_typ_ATPase_HD_dom"/>
</dbReference>
<dbReference type="GO" id="GO:0006874">
    <property type="term" value="P:intracellular calcium ion homeostasis"/>
    <property type="evidence" value="ECO:0007669"/>
    <property type="project" value="TreeGrafter"/>
</dbReference>
<evidence type="ECO:0000256" key="5">
    <source>
        <dbReference type="ARBA" id="ARBA00022448"/>
    </source>
</evidence>
<comment type="subunit">
    <text evidence="22">Interacts with MYCBP2; the interaction inhibits the ubiquitination of TSC2 by MYCBP2. Interacts with HDAC6; the interaction results in recruitment of HDAC6 to lysosomes to promote CTTN deacetylation.</text>
</comment>
<keyword evidence="17" id="KW-0968">Cytoplasmic vesicle</keyword>
<evidence type="ECO:0000256" key="3">
    <source>
        <dbReference type="ARBA" id="ARBA00004542"/>
    </source>
</evidence>
<dbReference type="GO" id="GO:0061909">
    <property type="term" value="P:autophagosome-lysosome fusion"/>
    <property type="evidence" value="ECO:0007669"/>
    <property type="project" value="UniProtKB-ARBA"/>
</dbReference>
<dbReference type="SFLD" id="SFLDS00003">
    <property type="entry name" value="Haloacid_Dehalogenase"/>
    <property type="match status" value="1"/>
</dbReference>
<keyword evidence="15 25" id="KW-0472">Membrane</keyword>
<dbReference type="SFLD" id="SFLDF00027">
    <property type="entry name" value="p-type_atpase"/>
    <property type="match status" value="1"/>
</dbReference>
<feature type="transmembrane region" description="Helical" evidence="25">
    <location>
        <begin position="44"/>
        <end position="64"/>
    </location>
</feature>
<feature type="transmembrane region" description="Helical" evidence="25">
    <location>
        <begin position="942"/>
        <end position="960"/>
    </location>
</feature>
<keyword evidence="5" id="KW-0813">Transport</keyword>
<dbReference type="GO" id="GO:0046872">
    <property type="term" value="F:metal ion binding"/>
    <property type="evidence" value="ECO:0007669"/>
    <property type="project" value="UniProtKB-KW"/>
</dbReference>
<comment type="caution">
    <text evidence="28">The sequence shown here is derived from an EMBL/GenBank/DDBJ whole genome shotgun (WGS) entry which is preliminary data.</text>
</comment>
<evidence type="ECO:0000256" key="9">
    <source>
        <dbReference type="ARBA" id="ARBA00022741"/>
    </source>
</evidence>
<dbReference type="SUPFAM" id="SSF81653">
    <property type="entry name" value="Calcium ATPase, transduction domain A"/>
    <property type="match status" value="1"/>
</dbReference>
<keyword evidence="16" id="KW-0458">Lysosome</keyword>
<evidence type="ECO:0000256" key="7">
    <source>
        <dbReference type="ARBA" id="ARBA00022692"/>
    </source>
</evidence>
<evidence type="ECO:0000259" key="27">
    <source>
        <dbReference type="Pfam" id="PF12409"/>
    </source>
</evidence>
<dbReference type="GO" id="GO:0043005">
    <property type="term" value="C:neuron projection"/>
    <property type="evidence" value="ECO:0007669"/>
    <property type="project" value="UniProtKB-ARBA"/>
</dbReference>
<dbReference type="GO" id="GO:0015203">
    <property type="term" value="F:polyamine transmembrane transporter activity"/>
    <property type="evidence" value="ECO:0007669"/>
    <property type="project" value="TreeGrafter"/>
</dbReference>
<dbReference type="GO" id="GO:0006882">
    <property type="term" value="P:intracellular zinc ion homeostasis"/>
    <property type="evidence" value="ECO:0007669"/>
    <property type="project" value="UniProtKB-ARBA"/>
</dbReference>
<evidence type="ECO:0000256" key="6">
    <source>
        <dbReference type="ARBA" id="ARBA00022553"/>
    </source>
</evidence>
<evidence type="ECO:0000256" key="19">
    <source>
        <dbReference type="ARBA" id="ARBA00051772"/>
    </source>
</evidence>
<keyword evidence="12" id="KW-0460">Magnesium</keyword>
<evidence type="ECO:0000256" key="23">
    <source>
        <dbReference type="ARBA" id="ARBA00074227"/>
    </source>
</evidence>
<keyword evidence="14 25" id="KW-1133">Transmembrane helix</keyword>
<dbReference type="GO" id="GO:0034599">
    <property type="term" value="P:cellular response to oxidative stress"/>
    <property type="evidence" value="ECO:0007669"/>
    <property type="project" value="UniProtKB-ARBA"/>
</dbReference>
<feature type="non-terminal residue" evidence="28">
    <location>
        <position position="1166"/>
    </location>
</feature>
<feature type="transmembrane region" description="Helical" evidence="25">
    <location>
        <begin position="407"/>
        <end position="427"/>
    </location>
</feature>
<evidence type="ECO:0000259" key="26">
    <source>
        <dbReference type="Pfam" id="PF00122"/>
    </source>
</evidence>
<evidence type="ECO:0000256" key="17">
    <source>
        <dbReference type="ARBA" id="ARBA00023329"/>
    </source>
</evidence>
<dbReference type="SFLD" id="SFLDG00002">
    <property type="entry name" value="C1.7:_P-type_atpase_like"/>
    <property type="match status" value="1"/>
</dbReference>
<evidence type="ECO:0000256" key="13">
    <source>
        <dbReference type="ARBA" id="ARBA00022967"/>
    </source>
</evidence>
<keyword evidence="13" id="KW-1278">Translocase</keyword>
<dbReference type="SUPFAM" id="SSF56784">
    <property type="entry name" value="HAD-like"/>
    <property type="match status" value="1"/>
</dbReference>
<evidence type="ECO:0000256" key="22">
    <source>
        <dbReference type="ARBA" id="ARBA00065284"/>
    </source>
</evidence>
<dbReference type="GO" id="GO:0000421">
    <property type="term" value="C:autophagosome membrane"/>
    <property type="evidence" value="ECO:0007669"/>
    <property type="project" value="UniProtKB-SubCell"/>
</dbReference>
<dbReference type="GO" id="GO:1905165">
    <property type="term" value="P:regulation of lysosomal protein catabolic process"/>
    <property type="evidence" value="ECO:0007669"/>
    <property type="project" value="UniProtKB-ARBA"/>
</dbReference>
<dbReference type="GO" id="GO:0043025">
    <property type="term" value="C:neuronal cell body"/>
    <property type="evidence" value="ECO:0007669"/>
    <property type="project" value="UniProtKB-ARBA"/>
</dbReference>
<proteinExistence type="inferred from homology"/>
<dbReference type="GO" id="GO:0005765">
    <property type="term" value="C:lysosomal membrane"/>
    <property type="evidence" value="ECO:0007669"/>
    <property type="project" value="UniProtKB-SubCell"/>
</dbReference>
<evidence type="ECO:0000256" key="14">
    <source>
        <dbReference type="ARBA" id="ARBA00022989"/>
    </source>
</evidence>
<evidence type="ECO:0000256" key="10">
    <source>
        <dbReference type="ARBA" id="ARBA00022753"/>
    </source>
</evidence>
<keyword evidence="11" id="KW-0067">ATP-binding</keyword>
<dbReference type="CDD" id="cd07542">
    <property type="entry name" value="P-type_ATPase_cation"/>
    <property type="match status" value="1"/>
</dbReference>
<dbReference type="SUPFAM" id="SSF81660">
    <property type="entry name" value="Metal cation-transporting ATPase, ATP-binding domain N"/>
    <property type="match status" value="1"/>
</dbReference>
<comment type="subcellular location">
    <subcellularLocation>
        <location evidence="3">Cytoplasmic vesicle</location>
        <location evidence="3">Autophagosome membrane</location>
        <topology evidence="3">Multi-pass membrane protein</topology>
    </subcellularLocation>
    <subcellularLocation>
        <location evidence="21">Endosome</location>
        <location evidence="21">Multivesicular body membrane</location>
        <topology evidence="21">Multi-pass membrane protein</topology>
    </subcellularLocation>
    <subcellularLocation>
        <location evidence="1">Late endosome membrane</location>
        <topology evidence="1">Multi-pass membrane protein</topology>
    </subcellularLocation>
    <subcellularLocation>
        <location evidence="2">Lysosome membrane</location>
        <topology evidence="2">Multi-pass membrane protein</topology>
    </subcellularLocation>
</comment>
<dbReference type="NCBIfam" id="TIGR01494">
    <property type="entry name" value="ATPase_P-type"/>
    <property type="match status" value="2"/>
</dbReference>
<dbReference type="InterPro" id="IPR023299">
    <property type="entry name" value="ATPase_P-typ_cyto_dom_N"/>
</dbReference>
<dbReference type="GO" id="GO:0016243">
    <property type="term" value="P:regulation of autophagosome size"/>
    <property type="evidence" value="ECO:0007669"/>
    <property type="project" value="TreeGrafter"/>
</dbReference>
<dbReference type="GO" id="GO:0061462">
    <property type="term" value="P:protein localization to lysosome"/>
    <property type="evidence" value="ECO:0007669"/>
    <property type="project" value="UniProtKB-ARBA"/>
</dbReference>
<feature type="transmembrane region" description="Helical" evidence="25">
    <location>
        <begin position="207"/>
        <end position="228"/>
    </location>
</feature>